<keyword evidence="1" id="KW-0472">Membrane</keyword>
<dbReference type="Pfam" id="PF04341">
    <property type="entry name" value="DUF485"/>
    <property type="match status" value="1"/>
</dbReference>
<organism evidence="2 3">
    <name type="scientific">Candidatus Ozemobacter sibiricus</name>
    <dbReference type="NCBI Taxonomy" id="2268124"/>
    <lineage>
        <taxon>Bacteria</taxon>
        <taxon>Candidatus Ozemobacteria</taxon>
        <taxon>Candidatus Ozemobacterales</taxon>
        <taxon>Candidatus Ozemobacteraceae</taxon>
        <taxon>Candidatus Ozemobacter</taxon>
    </lineage>
</organism>
<name>A0A367Z7C8_9BACT</name>
<dbReference type="Proteomes" id="UP000252355">
    <property type="component" value="Unassembled WGS sequence"/>
</dbReference>
<keyword evidence="1" id="KW-1133">Transmembrane helix</keyword>
<evidence type="ECO:0008006" key="4">
    <source>
        <dbReference type="Google" id="ProtNLM"/>
    </source>
</evidence>
<evidence type="ECO:0000313" key="3">
    <source>
        <dbReference type="Proteomes" id="UP000252355"/>
    </source>
</evidence>
<sequence length="97" mass="10758">MLHEPAAKVGKDPASPYKSYIGVRMFWLYCLVYAGFVVINLVQPTLMETILFMGLNLAVAYGFFLIVFALFLALIYNHLATAKEAELHVADSEGGKN</sequence>
<evidence type="ECO:0000313" key="2">
    <source>
        <dbReference type="EMBL" id="RCK74073.1"/>
    </source>
</evidence>
<comment type="caution">
    <text evidence="2">The sequence shown here is derived from an EMBL/GenBank/DDBJ whole genome shotgun (WGS) entry which is preliminary data.</text>
</comment>
<feature type="transmembrane region" description="Helical" evidence="1">
    <location>
        <begin position="49"/>
        <end position="76"/>
    </location>
</feature>
<dbReference type="AlphaFoldDB" id="A0A367Z7C8"/>
<dbReference type="InterPro" id="IPR007436">
    <property type="entry name" value="DUF485"/>
</dbReference>
<accession>A0A367Z7C8</accession>
<dbReference type="EMBL" id="QOQW01000047">
    <property type="protein sequence ID" value="RCK74073.1"/>
    <property type="molecule type" value="Genomic_DNA"/>
</dbReference>
<evidence type="ECO:0000256" key="1">
    <source>
        <dbReference type="SAM" id="Phobius"/>
    </source>
</evidence>
<gene>
    <name evidence="2" type="ORF">OZSIB_1085</name>
</gene>
<feature type="transmembrane region" description="Helical" evidence="1">
    <location>
        <begin position="21"/>
        <end position="43"/>
    </location>
</feature>
<protein>
    <recommendedName>
        <fullName evidence="4">DUF485 domain-containing protein</fullName>
    </recommendedName>
</protein>
<reference evidence="2 3" key="1">
    <citation type="submission" date="2018-05" db="EMBL/GenBank/DDBJ databases">
        <title>A metagenomic window into the 2 km-deep terrestrial subsurface aquifer revealed taxonomically and functionally diverse microbial community comprising novel uncultured bacterial lineages.</title>
        <authorList>
            <person name="Kadnikov V.V."/>
            <person name="Mardanov A.V."/>
            <person name="Beletsky A.V."/>
            <person name="Banks D."/>
            <person name="Pimenov N.V."/>
            <person name="Frank Y.A."/>
            <person name="Karnachuk O.V."/>
            <person name="Ravin N.V."/>
        </authorList>
    </citation>
    <scope>NUCLEOTIDE SEQUENCE [LARGE SCALE GENOMIC DNA]</scope>
    <source>
        <strain evidence="2">BY5</strain>
    </source>
</reference>
<proteinExistence type="predicted"/>
<keyword evidence="1" id="KW-0812">Transmembrane</keyword>